<dbReference type="GO" id="GO:0000978">
    <property type="term" value="F:RNA polymerase II cis-regulatory region sequence-specific DNA binding"/>
    <property type="evidence" value="ECO:0007669"/>
    <property type="project" value="UniProtKB-ARBA"/>
</dbReference>
<name>A0A6P4F0X4_DRORH</name>
<dbReference type="HAMAP" id="MF_00408">
    <property type="entry name" value="TATA_bind_prot_arch"/>
    <property type="match status" value="1"/>
</dbReference>
<dbReference type="InterPro" id="IPR000814">
    <property type="entry name" value="TBP"/>
</dbReference>
<dbReference type="GeneID" id="108048097"/>
<comment type="similarity">
    <text evidence="2">Belongs to the TBP family.</text>
</comment>
<dbReference type="OrthoDB" id="2127950at2759"/>
<dbReference type="PROSITE" id="PS00351">
    <property type="entry name" value="TFIID"/>
    <property type="match status" value="1"/>
</dbReference>
<sequence length="225" mass="25506">MQFHFKIADAERDRDNAAASSNVGVNPHVALLPQQPAAVVEPSTDAQHEIRLQNIVATFSVNCELDLKAINSRTRNSEYSPKRFRGVIMRMHSPRCTALIFRTGKIICTGARNEIEADIGSRKFARILQKLGFPVKFMEYKLQNIVATVDLRFPIRLENLNQVHGQFSSYEPEMFPGLIYRMVKPRIVLLIFVNGKVVFTGAKSRKDIMDCLEAISPILLSFRKT</sequence>
<dbReference type="RefSeq" id="XP_016984060.2">
    <property type="nucleotide sequence ID" value="XM_017128571.2"/>
</dbReference>
<dbReference type="SUPFAM" id="SSF55945">
    <property type="entry name" value="TATA-box binding protein-like"/>
    <property type="match status" value="2"/>
</dbReference>
<dbReference type="GO" id="GO:0000992">
    <property type="term" value="F:RNA polymerase III cis-regulatory region sequence-specific DNA binding"/>
    <property type="evidence" value="ECO:0007669"/>
    <property type="project" value="UniProtKB-ARBA"/>
</dbReference>
<keyword evidence="3" id="KW-0677">Repeat</keyword>
<dbReference type="InterPro" id="IPR012295">
    <property type="entry name" value="TBP_dom_sf"/>
</dbReference>
<dbReference type="PANTHER" id="PTHR10126">
    <property type="entry name" value="TATA-BOX BINDING PROTEIN"/>
    <property type="match status" value="1"/>
</dbReference>
<dbReference type="GO" id="GO:0032991">
    <property type="term" value="C:protein-containing complex"/>
    <property type="evidence" value="ECO:0007669"/>
    <property type="project" value="UniProtKB-ARBA"/>
</dbReference>
<evidence type="ECO:0000256" key="7">
    <source>
        <dbReference type="ARBA" id="ARBA00023242"/>
    </source>
</evidence>
<dbReference type="FunFam" id="3.30.310.10:FF:000005">
    <property type="entry name" value="TATA box-binding protein-like 1"/>
    <property type="match status" value="1"/>
</dbReference>
<evidence type="ECO:0000256" key="5">
    <source>
        <dbReference type="ARBA" id="ARBA00023125"/>
    </source>
</evidence>
<dbReference type="PRINTS" id="PR00686">
    <property type="entry name" value="TIFACTORIID"/>
</dbReference>
<organism evidence="8">
    <name type="scientific">Drosophila rhopaloa</name>
    <name type="common">Fruit fly</name>
    <dbReference type="NCBI Taxonomy" id="1041015"/>
    <lineage>
        <taxon>Eukaryota</taxon>
        <taxon>Metazoa</taxon>
        <taxon>Ecdysozoa</taxon>
        <taxon>Arthropoda</taxon>
        <taxon>Hexapoda</taxon>
        <taxon>Insecta</taxon>
        <taxon>Pterygota</taxon>
        <taxon>Neoptera</taxon>
        <taxon>Endopterygota</taxon>
        <taxon>Diptera</taxon>
        <taxon>Brachycera</taxon>
        <taxon>Muscomorpha</taxon>
        <taxon>Ephydroidea</taxon>
        <taxon>Drosophilidae</taxon>
        <taxon>Drosophila</taxon>
        <taxon>Sophophora</taxon>
    </lineage>
</organism>
<dbReference type="Gene3D" id="3.30.310.10">
    <property type="entry name" value="TATA-Binding Protein"/>
    <property type="match status" value="2"/>
</dbReference>
<dbReference type="RefSeq" id="XP_016984060.1">
    <property type="nucleotide sequence ID" value="XM_017128571.1"/>
</dbReference>
<dbReference type="AlphaFoldDB" id="A0A6P4F0X4"/>
<dbReference type="GO" id="GO:0005634">
    <property type="term" value="C:nucleus"/>
    <property type="evidence" value="ECO:0007669"/>
    <property type="project" value="UniProtKB-SubCell"/>
</dbReference>
<evidence type="ECO:0000256" key="4">
    <source>
        <dbReference type="ARBA" id="ARBA00023015"/>
    </source>
</evidence>
<dbReference type="GO" id="GO:0006352">
    <property type="term" value="P:DNA-templated transcription initiation"/>
    <property type="evidence" value="ECO:0007669"/>
    <property type="project" value="InterPro"/>
</dbReference>
<evidence type="ECO:0000256" key="3">
    <source>
        <dbReference type="ARBA" id="ARBA00022737"/>
    </source>
</evidence>
<gene>
    <name evidence="8" type="primary">LOC108048097</name>
</gene>
<proteinExistence type="inferred from homology"/>
<dbReference type="FunFam" id="3.30.310.10:FF:000002">
    <property type="entry name" value="TATA-box-binding protein 2"/>
    <property type="match status" value="1"/>
</dbReference>
<dbReference type="InterPro" id="IPR033710">
    <property type="entry name" value="TBP_eukaryotic"/>
</dbReference>
<dbReference type="GO" id="GO:0042797">
    <property type="term" value="P:tRNA transcription by RNA polymerase III"/>
    <property type="evidence" value="ECO:0007669"/>
    <property type="project" value="UniProtKB-ARBA"/>
</dbReference>
<dbReference type="Pfam" id="PF00352">
    <property type="entry name" value="TBP"/>
    <property type="match status" value="2"/>
</dbReference>
<evidence type="ECO:0000256" key="6">
    <source>
        <dbReference type="ARBA" id="ARBA00023163"/>
    </source>
</evidence>
<evidence type="ECO:0000313" key="8">
    <source>
        <dbReference type="RefSeq" id="XP_016984060.1"/>
    </source>
</evidence>
<comment type="subcellular location">
    <subcellularLocation>
        <location evidence="1">Nucleus</location>
    </subcellularLocation>
</comment>
<dbReference type="GO" id="GO:0001092">
    <property type="term" value="F:TFIIA-class transcription factor complex binding"/>
    <property type="evidence" value="ECO:0007669"/>
    <property type="project" value="UniProtKB-ARBA"/>
</dbReference>
<accession>A0A6P4F0X4</accession>
<evidence type="ECO:0000256" key="2">
    <source>
        <dbReference type="ARBA" id="ARBA00005560"/>
    </source>
</evidence>
<evidence type="ECO:0000256" key="1">
    <source>
        <dbReference type="ARBA" id="ARBA00004123"/>
    </source>
</evidence>
<keyword evidence="7" id="KW-0539">Nucleus</keyword>
<keyword evidence="6" id="KW-0804">Transcription</keyword>
<keyword evidence="5" id="KW-0238">DNA-binding</keyword>
<dbReference type="CDD" id="cd04516">
    <property type="entry name" value="TBP_eukaryotes"/>
    <property type="match status" value="1"/>
</dbReference>
<keyword evidence="4" id="KW-0805">Transcription regulation</keyword>
<protein>
    <submittedName>
        <fullName evidence="8">TBP-related factor</fullName>
    </submittedName>
</protein>
<reference evidence="8" key="1">
    <citation type="submission" date="2025-08" db="UniProtKB">
        <authorList>
            <consortium name="RefSeq"/>
        </authorList>
    </citation>
    <scope>IDENTIFICATION</scope>
</reference>
<dbReference type="InterPro" id="IPR030491">
    <property type="entry name" value="TBP_CS"/>
</dbReference>